<dbReference type="InterPro" id="IPR001123">
    <property type="entry name" value="LeuE-type"/>
</dbReference>
<dbReference type="PIRSF" id="PIRSF006324">
    <property type="entry name" value="LeuE"/>
    <property type="match status" value="1"/>
</dbReference>
<dbReference type="Proteomes" id="UP001596138">
    <property type="component" value="Unassembled WGS sequence"/>
</dbReference>
<reference evidence="8" key="1">
    <citation type="journal article" date="2019" name="Int. J. Syst. Evol. Microbiol.">
        <title>The Global Catalogue of Microorganisms (GCM) 10K type strain sequencing project: providing services to taxonomists for standard genome sequencing and annotation.</title>
        <authorList>
            <consortium name="The Broad Institute Genomics Platform"/>
            <consortium name="The Broad Institute Genome Sequencing Center for Infectious Disease"/>
            <person name="Wu L."/>
            <person name="Ma J."/>
        </authorList>
    </citation>
    <scope>NUCLEOTIDE SEQUENCE [LARGE SCALE GENOMIC DNA]</scope>
    <source>
        <strain evidence="8">CGMCC 4.7317</strain>
    </source>
</reference>
<dbReference type="Pfam" id="PF01810">
    <property type="entry name" value="LysE"/>
    <property type="match status" value="1"/>
</dbReference>
<keyword evidence="8" id="KW-1185">Reference proteome</keyword>
<comment type="subcellular location">
    <subcellularLocation>
        <location evidence="1">Cell membrane</location>
        <topology evidence="1">Multi-pass membrane protein</topology>
    </subcellularLocation>
</comment>
<dbReference type="PANTHER" id="PTHR30086">
    <property type="entry name" value="ARGININE EXPORTER PROTEIN ARGO"/>
    <property type="match status" value="1"/>
</dbReference>
<feature type="transmembrane region" description="Helical" evidence="6">
    <location>
        <begin position="74"/>
        <end position="92"/>
    </location>
</feature>
<comment type="caution">
    <text evidence="7">The sequence shown here is derived from an EMBL/GenBank/DDBJ whole genome shotgun (WGS) entry which is preliminary data.</text>
</comment>
<evidence type="ECO:0000256" key="4">
    <source>
        <dbReference type="ARBA" id="ARBA00022989"/>
    </source>
</evidence>
<proteinExistence type="predicted"/>
<sequence>MDILSVLPAFLVVVLVMAASPGPAMALILQRAGLHGFRAAVPTVLGVELGLFLWALAAGLGLAALIAASETAFLVLKVVGAVFLVYLGVKAIRSGWALRDRSGVEPMPAPPKPHSDRGAFAEGLIVQLANPKAAAFTFAFYPQFIPHEGPVLATTLVLATIQVVIETALYLGLAAAVGSASVWFSRTRIRRRIDYISGSVLILLGLRVATASR</sequence>
<organism evidence="7 8">
    <name type="scientific">Longivirga aurantiaca</name>
    <dbReference type="NCBI Taxonomy" id="1837743"/>
    <lineage>
        <taxon>Bacteria</taxon>
        <taxon>Bacillati</taxon>
        <taxon>Actinomycetota</taxon>
        <taxon>Actinomycetes</taxon>
        <taxon>Sporichthyales</taxon>
        <taxon>Sporichthyaceae</taxon>
        <taxon>Longivirga</taxon>
    </lineage>
</organism>
<evidence type="ECO:0000256" key="6">
    <source>
        <dbReference type="SAM" id="Phobius"/>
    </source>
</evidence>
<name>A0ABW1SY59_9ACTN</name>
<keyword evidence="5 6" id="KW-0472">Membrane</keyword>
<keyword evidence="2" id="KW-1003">Cell membrane</keyword>
<evidence type="ECO:0000313" key="7">
    <source>
        <dbReference type="EMBL" id="MFC6237362.1"/>
    </source>
</evidence>
<gene>
    <name evidence="7" type="ORF">ACFQGU_05705</name>
</gene>
<accession>A0ABW1SY59</accession>
<evidence type="ECO:0000313" key="8">
    <source>
        <dbReference type="Proteomes" id="UP001596138"/>
    </source>
</evidence>
<dbReference type="EMBL" id="JBHSTI010000008">
    <property type="protein sequence ID" value="MFC6237362.1"/>
    <property type="molecule type" value="Genomic_DNA"/>
</dbReference>
<protein>
    <submittedName>
        <fullName evidence="7">LysE family translocator</fullName>
    </submittedName>
</protein>
<keyword evidence="3 6" id="KW-0812">Transmembrane</keyword>
<evidence type="ECO:0000256" key="1">
    <source>
        <dbReference type="ARBA" id="ARBA00004651"/>
    </source>
</evidence>
<evidence type="ECO:0000256" key="5">
    <source>
        <dbReference type="ARBA" id="ARBA00023136"/>
    </source>
</evidence>
<evidence type="ECO:0000256" key="2">
    <source>
        <dbReference type="ARBA" id="ARBA00022475"/>
    </source>
</evidence>
<dbReference type="RefSeq" id="WP_386764593.1">
    <property type="nucleotide sequence ID" value="NZ_JBHSTI010000008.1"/>
</dbReference>
<keyword evidence="4 6" id="KW-1133">Transmembrane helix</keyword>
<feature type="transmembrane region" description="Helical" evidence="6">
    <location>
        <begin position="50"/>
        <end position="67"/>
    </location>
</feature>
<dbReference type="PANTHER" id="PTHR30086:SF20">
    <property type="entry name" value="ARGININE EXPORTER PROTEIN ARGO-RELATED"/>
    <property type="match status" value="1"/>
</dbReference>
<evidence type="ECO:0000256" key="3">
    <source>
        <dbReference type="ARBA" id="ARBA00022692"/>
    </source>
</evidence>
<feature type="transmembrane region" description="Helical" evidence="6">
    <location>
        <begin position="156"/>
        <end position="183"/>
    </location>
</feature>